<dbReference type="InterPro" id="IPR045850">
    <property type="entry name" value="TRM2_met"/>
</dbReference>
<dbReference type="AlphaFoldDB" id="A0A077ZUA1"/>
<dbReference type="EMBL" id="CCKQ01002394">
    <property type="protein sequence ID" value="CDW73483.1"/>
    <property type="molecule type" value="Genomic_DNA"/>
</dbReference>
<feature type="domain" description="DNA methylase N-4/N-6" evidence="3">
    <location>
        <begin position="2"/>
        <end position="49"/>
    </location>
</feature>
<evidence type="ECO:0000313" key="4">
    <source>
        <dbReference type="EMBL" id="CDW73483.1"/>
    </source>
</evidence>
<dbReference type="PANTHER" id="PTHR45904">
    <property type="entry name" value="TRNA (URACIL-5-)-METHYLTRANSFERASE"/>
    <property type="match status" value="1"/>
</dbReference>
<dbReference type="GO" id="GO:0003677">
    <property type="term" value="F:DNA binding"/>
    <property type="evidence" value="ECO:0007669"/>
    <property type="project" value="InterPro"/>
</dbReference>
<dbReference type="CDD" id="cd02440">
    <property type="entry name" value="AdoMet_MTases"/>
    <property type="match status" value="1"/>
</dbReference>
<evidence type="ECO:0000259" key="3">
    <source>
        <dbReference type="Pfam" id="PF01555"/>
    </source>
</evidence>
<evidence type="ECO:0000256" key="2">
    <source>
        <dbReference type="ARBA" id="ARBA00022679"/>
    </source>
</evidence>
<evidence type="ECO:0000256" key="1">
    <source>
        <dbReference type="ARBA" id="ARBA00022603"/>
    </source>
</evidence>
<dbReference type="SUPFAM" id="SSF53335">
    <property type="entry name" value="S-adenosyl-L-methionine-dependent methyltransferases"/>
    <property type="match status" value="1"/>
</dbReference>
<dbReference type="GO" id="GO:0032259">
    <property type="term" value="P:methylation"/>
    <property type="evidence" value="ECO:0007669"/>
    <property type="project" value="UniProtKB-KW"/>
</dbReference>
<gene>
    <name evidence="4" type="primary">Contig2303.g2486</name>
    <name evidence="4" type="ORF">STYLEM_2463</name>
</gene>
<sequence length="59" mass="6692">MLRLIEQFTQINQNILVLDIYCGTGAIGICLSQKARKVIGVDIVEYDIENVQNQRLAKQ</sequence>
<keyword evidence="5" id="KW-1185">Reference proteome</keyword>
<dbReference type="OrthoDB" id="10250660at2759"/>
<keyword evidence="1" id="KW-0489">Methyltransferase</keyword>
<dbReference type="InterPro" id="IPR002941">
    <property type="entry name" value="DNA_methylase_N4/N6"/>
</dbReference>
<dbReference type="GO" id="GO:0003723">
    <property type="term" value="F:RNA binding"/>
    <property type="evidence" value="ECO:0007669"/>
    <property type="project" value="TreeGrafter"/>
</dbReference>
<evidence type="ECO:0000313" key="5">
    <source>
        <dbReference type="Proteomes" id="UP000039865"/>
    </source>
</evidence>
<dbReference type="InterPro" id="IPR029063">
    <property type="entry name" value="SAM-dependent_MTases_sf"/>
</dbReference>
<reference evidence="4 5" key="1">
    <citation type="submission" date="2014-06" db="EMBL/GenBank/DDBJ databases">
        <authorList>
            <person name="Swart Estienne"/>
        </authorList>
    </citation>
    <scope>NUCLEOTIDE SEQUENCE [LARGE SCALE GENOMIC DNA]</scope>
    <source>
        <strain evidence="4 5">130c</strain>
    </source>
</reference>
<dbReference type="Gene3D" id="3.40.50.150">
    <property type="entry name" value="Vaccinia Virus protein VP39"/>
    <property type="match status" value="1"/>
</dbReference>
<dbReference type="InParanoid" id="A0A077ZUA1"/>
<dbReference type="GO" id="GO:0008170">
    <property type="term" value="F:N-methyltransferase activity"/>
    <property type="evidence" value="ECO:0007669"/>
    <property type="project" value="InterPro"/>
</dbReference>
<accession>A0A077ZUA1</accession>
<dbReference type="PANTHER" id="PTHR45904:SF2">
    <property type="entry name" value="TRNA (URACIL-5-)-METHYLTRANSFERASE HOMOLOG A"/>
    <property type="match status" value="1"/>
</dbReference>
<dbReference type="Proteomes" id="UP000039865">
    <property type="component" value="Unassembled WGS sequence"/>
</dbReference>
<protein>
    <recommendedName>
        <fullName evidence="3">DNA methylase N-4/N-6 domain-containing protein</fullName>
    </recommendedName>
</protein>
<dbReference type="Pfam" id="PF01555">
    <property type="entry name" value="N6_N4_Mtase"/>
    <property type="match status" value="1"/>
</dbReference>
<keyword evidence="2" id="KW-0808">Transferase</keyword>
<organism evidence="4 5">
    <name type="scientific">Stylonychia lemnae</name>
    <name type="common">Ciliate</name>
    <dbReference type="NCBI Taxonomy" id="5949"/>
    <lineage>
        <taxon>Eukaryota</taxon>
        <taxon>Sar</taxon>
        <taxon>Alveolata</taxon>
        <taxon>Ciliophora</taxon>
        <taxon>Intramacronucleata</taxon>
        <taxon>Spirotrichea</taxon>
        <taxon>Stichotrichia</taxon>
        <taxon>Sporadotrichida</taxon>
        <taxon>Oxytrichidae</taxon>
        <taxon>Stylonychinae</taxon>
        <taxon>Stylonychia</taxon>
    </lineage>
</organism>
<proteinExistence type="predicted"/>
<name>A0A077ZUA1_STYLE</name>